<gene>
    <name evidence="1" type="ORF">F5148DRAFT_154565</name>
</gene>
<protein>
    <submittedName>
        <fullName evidence="1">Uncharacterized protein</fullName>
    </submittedName>
</protein>
<dbReference type="EMBL" id="JAGFNK010000014">
    <property type="protein sequence ID" value="KAI9511959.1"/>
    <property type="molecule type" value="Genomic_DNA"/>
</dbReference>
<organism evidence="1 2">
    <name type="scientific">Russula earlei</name>
    <dbReference type="NCBI Taxonomy" id="71964"/>
    <lineage>
        <taxon>Eukaryota</taxon>
        <taxon>Fungi</taxon>
        <taxon>Dikarya</taxon>
        <taxon>Basidiomycota</taxon>
        <taxon>Agaricomycotina</taxon>
        <taxon>Agaricomycetes</taxon>
        <taxon>Russulales</taxon>
        <taxon>Russulaceae</taxon>
        <taxon>Russula</taxon>
    </lineage>
</organism>
<sequence>MACAEISFKHNMRWVRRYRVTKTCRSCGQMNCRTSGSSDARILFIDKGGICSSSKFRTKAEDRSRGLGRTGMQEHDCGLQQNVLFFKIRRGRSPVRPRRDRVVPTYCECTRRTVIGPDDIDAQRQGVMRWRASKLKRDSTDFERKFGRAIVLSQKHTPSLLALRNGPLTALHRPSPRDASLCPYSHLAIILYCVAVPFHQAFHPNFLSSMSDHGPSSPQAGAPLSLLSLSIAASNAKPIEVSQDSAVEVDDYHSSRGANSETAHHLRNSNQGVAVHNGTKHRRLSSTGQVRRRLSDARDAASRPSPVVLQSAATALGSLASLSISSSVPPPSPDGPSIPVAIPALSAHAFVSRSVPVDDGLSVSGTPPESKAGVTGATIRNGKKRGTTFTCESCSKVYRHPSCLIKHRWEHTPHWREASKFLLSKHQQVQLMEAAAILSHLTPSASGGSSLPDDRSLWPSFLSGGALPPPLPASESVAETTSYPTSSSVPSGPRIHDYPLPSTSVSGITRLRPGIIAVSTERVSYGPSESGVAQSYTTGYGSSFASSYQSSSAGVIVPHTRASESSDMWSRSLSLSHSGSSDESEFVEVEAETTTGRFGVRRPHIDVEDDVGFKEEEEEEGGWDGMEMEMEL</sequence>
<evidence type="ECO:0000313" key="1">
    <source>
        <dbReference type="EMBL" id="KAI9511959.1"/>
    </source>
</evidence>
<reference evidence="1" key="1">
    <citation type="submission" date="2021-03" db="EMBL/GenBank/DDBJ databases">
        <title>Evolutionary priming and transition to the ectomycorrhizal habit in an iconic lineage of mushroom-forming fungi: is preadaptation a requirement?</title>
        <authorList>
            <consortium name="DOE Joint Genome Institute"/>
            <person name="Looney B.P."/>
            <person name="Miyauchi S."/>
            <person name="Morin E."/>
            <person name="Drula E."/>
            <person name="Courty P.E."/>
            <person name="Chicoki N."/>
            <person name="Fauchery L."/>
            <person name="Kohler A."/>
            <person name="Kuo A."/>
            <person name="LaButti K."/>
            <person name="Pangilinan J."/>
            <person name="Lipzen A."/>
            <person name="Riley R."/>
            <person name="Andreopoulos W."/>
            <person name="He G."/>
            <person name="Johnson J."/>
            <person name="Barry K.W."/>
            <person name="Grigoriev I.V."/>
            <person name="Nagy L."/>
            <person name="Hibbett D."/>
            <person name="Henrissat B."/>
            <person name="Matheny P.B."/>
            <person name="Labbe J."/>
            <person name="Martin A.F."/>
        </authorList>
    </citation>
    <scope>NUCLEOTIDE SEQUENCE</scope>
    <source>
        <strain evidence="1">BPL698</strain>
    </source>
</reference>
<dbReference type="Proteomes" id="UP001207468">
    <property type="component" value="Unassembled WGS sequence"/>
</dbReference>
<proteinExistence type="predicted"/>
<comment type="caution">
    <text evidence="1">The sequence shown here is derived from an EMBL/GenBank/DDBJ whole genome shotgun (WGS) entry which is preliminary data.</text>
</comment>
<keyword evidence="2" id="KW-1185">Reference proteome</keyword>
<evidence type="ECO:0000313" key="2">
    <source>
        <dbReference type="Proteomes" id="UP001207468"/>
    </source>
</evidence>
<name>A0ACC0ULL1_9AGAM</name>
<accession>A0ACC0ULL1</accession>